<dbReference type="AlphaFoldDB" id="A0A9D1EL00"/>
<evidence type="ECO:0000313" key="2">
    <source>
        <dbReference type="EMBL" id="HIR93514.1"/>
    </source>
</evidence>
<reference evidence="2" key="1">
    <citation type="submission" date="2020-10" db="EMBL/GenBank/DDBJ databases">
        <authorList>
            <person name="Gilroy R."/>
        </authorList>
    </citation>
    <scope>NUCLEOTIDE SEQUENCE</scope>
    <source>
        <strain evidence="2">ChiSxjej1B13-7041</strain>
    </source>
</reference>
<keyword evidence="1" id="KW-0812">Transmembrane</keyword>
<evidence type="ECO:0000313" key="3">
    <source>
        <dbReference type="Proteomes" id="UP000886841"/>
    </source>
</evidence>
<dbReference type="EMBL" id="DVHU01000080">
    <property type="protein sequence ID" value="HIR93514.1"/>
    <property type="molecule type" value="Genomic_DNA"/>
</dbReference>
<dbReference type="Gene3D" id="3.40.50.1000">
    <property type="entry name" value="HAD superfamily/HAD-like"/>
    <property type="match status" value="1"/>
</dbReference>
<protein>
    <submittedName>
        <fullName evidence="2">Uncharacterized protein</fullName>
    </submittedName>
</protein>
<comment type="caution">
    <text evidence="2">The sequence shown here is derived from an EMBL/GenBank/DDBJ whole genome shotgun (WGS) entry which is preliminary data.</text>
</comment>
<dbReference type="InterPro" id="IPR023214">
    <property type="entry name" value="HAD_sf"/>
</dbReference>
<sequence length="663" mass="76170">MKAWLYEQLAGRVPGIRERYLDFRQRRGRISGLIYLLLLNLGYHLFFLRGLGESVRHPAREERRLCWQEPESALSYRESPRALTEKLLDYEAVSFDVFDTLLFRVVEDPRDVFSLVGMELNCPGFRELRAEAEKRARREAQRLRGTGEVTLEEIWVQVERETGIPRTQGMEAEYRWELRCCIPNRELLPVVWELYRRGLPLAAVSDMYLGKERVRRLLLEKGYPEFCQYLVSGDRGCSKGEGGLYDCLAAAGGRRAHLGDNPQADGRQARSRGIDAFLLPQVNRAGKPYRARDLSPLTGSIYRGLINARIHSGLKLYSREYEYGFIYGGLFALGYCRFIHQQAESRQLDTLLFLSRDGCLLHQLYGRLYPRERTIYACWSRRAALKLTAEGFRGEYFRRFLWHKAGGGYTLREAFKAMELQELLPGLCLQMKLSPEEILTHRNGQKVKTYLTENWDQVLEIYRPQREAAKLYYQKLLAESRRAGAVDMGWAGSGPVMLDYAVNTLWQLNCPVTGILGGTLGAENPEGESWEPYFLQGKLVSYLFSPRENRDLWKLHSLRRGHNLYWELLLGAPEGSLTGFYPDGRGGCLLKREPLAVDEGKLGEIHRGILDFVECFLEAERQLGLSLPISGRDAYAPMALAEAPKNRRFLRELKPLLDEANLN</sequence>
<gene>
    <name evidence="2" type="ORF">IAB98_08875</name>
</gene>
<accession>A0A9D1EL00</accession>
<keyword evidence="1" id="KW-1133">Transmembrane helix</keyword>
<keyword evidence="1" id="KW-0472">Membrane</keyword>
<name>A0A9D1EL00_9FIRM</name>
<organism evidence="2 3">
    <name type="scientific">Candidatus Egerieimonas intestinavium</name>
    <dbReference type="NCBI Taxonomy" id="2840777"/>
    <lineage>
        <taxon>Bacteria</taxon>
        <taxon>Bacillati</taxon>
        <taxon>Bacillota</taxon>
        <taxon>Clostridia</taxon>
        <taxon>Lachnospirales</taxon>
        <taxon>Lachnospiraceae</taxon>
        <taxon>Lachnospiraceae incertae sedis</taxon>
        <taxon>Candidatus Egerieimonas</taxon>
    </lineage>
</organism>
<dbReference type="SUPFAM" id="SSF56784">
    <property type="entry name" value="HAD-like"/>
    <property type="match status" value="1"/>
</dbReference>
<dbReference type="InterPro" id="IPR036412">
    <property type="entry name" value="HAD-like_sf"/>
</dbReference>
<dbReference type="Proteomes" id="UP000886841">
    <property type="component" value="Unassembled WGS sequence"/>
</dbReference>
<feature type="transmembrane region" description="Helical" evidence="1">
    <location>
        <begin position="33"/>
        <end position="52"/>
    </location>
</feature>
<reference evidence="2" key="2">
    <citation type="journal article" date="2021" name="PeerJ">
        <title>Extensive microbial diversity within the chicken gut microbiome revealed by metagenomics and culture.</title>
        <authorList>
            <person name="Gilroy R."/>
            <person name="Ravi A."/>
            <person name="Getino M."/>
            <person name="Pursley I."/>
            <person name="Horton D.L."/>
            <person name="Alikhan N.F."/>
            <person name="Baker D."/>
            <person name="Gharbi K."/>
            <person name="Hall N."/>
            <person name="Watson M."/>
            <person name="Adriaenssens E.M."/>
            <person name="Foster-Nyarko E."/>
            <person name="Jarju S."/>
            <person name="Secka A."/>
            <person name="Antonio M."/>
            <person name="Oren A."/>
            <person name="Chaudhuri R.R."/>
            <person name="La Ragione R."/>
            <person name="Hildebrand F."/>
            <person name="Pallen M.J."/>
        </authorList>
    </citation>
    <scope>NUCLEOTIDE SEQUENCE</scope>
    <source>
        <strain evidence="2">ChiSxjej1B13-7041</strain>
    </source>
</reference>
<proteinExistence type="predicted"/>
<evidence type="ECO:0000256" key="1">
    <source>
        <dbReference type="SAM" id="Phobius"/>
    </source>
</evidence>